<evidence type="ECO:0000313" key="3">
    <source>
        <dbReference type="Proteomes" id="UP000728185"/>
    </source>
</evidence>
<dbReference type="GO" id="GO:0055080">
    <property type="term" value="P:monoatomic cation homeostasis"/>
    <property type="evidence" value="ECO:0007669"/>
    <property type="project" value="TreeGrafter"/>
</dbReference>
<dbReference type="GO" id="GO:0034703">
    <property type="term" value="C:cation channel complex"/>
    <property type="evidence" value="ECO:0007669"/>
    <property type="project" value="TreeGrafter"/>
</dbReference>
<name>A0A8E0RUN3_9TREM</name>
<protein>
    <recommendedName>
        <fullName evidence="1">Cation channel complex component UNC80 N-terminal domain-containing protein</fullName>
    </recommendedName>
</protein>
<dbReference type="GO" id="GO:0030424">
    <property type="term" value="C:axon"/>
    <property type="evidence" value="ECO:0007669"/>
    <property type="project" value="TreeGrafter"/>
</dbReference>
<dbReference type="AlphaFoldDB" id="A0A8E0RUN3"/>
<evidence type="ECO:0000313" key="2">
    <source>
        <dbReference type="EMBL" id="KAA0188231.1"/>
    </source>
</evidence>
<dbReference type="PANTHER" id="PTHR31781">
    <property type="entry name" value="UNC80"/>
    <property type="match status" value="1"/>
</dbReference>
<keyword evidence="3" id="KW-1185">Reference proteome</keyword>
<feature type="domain" description="Cation channel complex component UNC80 N-terminal" evidence="1">
    <location>
        <begin position="36"/>
        <end position="135"/>
    </location>
</feature>
<evidence type="ECO:0000259" key="1">
    <source>
        <dbReference type="Pfam" id="PF15778"/>
    </source>
</evidence>
<reference evidence="2" key="1">
    <citation type="submission" date="2019-05" db="EMBL/GenBank/DDBJ databases">
        <title>Annotation for the trematode Fasciolopsis buski.</title>
        <authorList>
            <person name="Choi Y.-J."/>
        </authorList>
    </citation>
    <scope>NUCLEOTIDE SEQUENCE</scope>
    <source>
        <strain evidence="2">HT</strain>
        <tissue evidence="2">Whole worm</tissue>
    </source>
</reference>
<dbReference type="PANTHER" id="PTHR31781:SF1">
    <property type="entry name" value="PROTEIN UNC-80 HOMOLOG"/>
    <property type="match status" value="1"/>
</dbReference>
<organism evidence="2 3">
    <name type="scientific">Fasciolopsis buskii</name>
    <dbReference type="NCBI Taxonomy" id="27845"/>
    <lineage>
        <taxon>Eukaryota</taxon>
        <taxon>Metazoa</taxon>
        <taxon>Spiralia</taxon>
        <taxon>Lophotrochozoa</taxon>
        <taxon>Platyhelminthes</taxon>
        <taxon>Trematoda</taxon>
        <taxon>Digenea</taxon>
        <taxon>Plagiorchiida</taxon>
        <taxon>Echinostomata</taxon>
        <taxon>Echinostomatoidea</taxon>
        <taxon>Fasciolidae</taxon>
        <taxon>Fasciolopsis</taxon>
    </lineage>
</organism>
<dbReference type="InterPro" id="IPR031542">
    <property type="entry name" value="UNC80_N"/>
</dbReference>
<dbReference type="EMBL" id="LUCM01008542">
    <property type="protein sequence ID" value="KAA0188231.1"/>
    <property type="molecule type" value="Genomic_DNA"/>
</dbReference>
<comment type="caution">
    <text evidence="2">The sequence shown here is derived from an EMBL/GenBank/DDBJ whole genome shotgun (WGS) entry which is preliminary data.</text>
</comment>
<sequence>MLREKLRERLLNTQQYQKLLRSETSAAAKQSYVPLQFSPAETKLLYTLHWILLDAASECEDAEIEGSQGKSRTTKNRFLHDLSSLQLFIYLFTPIVEQLTAADFETLKLESGLSIWVPLMSYRQPVHSTLPVPVKLFDLDHLSLCHPWTSVFGPPETQRPAAPITTNETHGKMGKMLGGIYLGEEHKTSLTNQPSRAENVKPFGLNLATESIPHAEANSDVSLPRDVLWIFRVNIFH</sequence>
<gene>
    <name evidence="2" type="ORF">FBUS_03245</name>
</gene>
<dbReference type="Proteomes" id="UP000728185">
    <property type="component" value="Unassembled WGS sequence"/>
</dbReference>
<dbReference type="Pfam" id="PF15778">
    <property type="entry name" value="UNC80_N"/>
    <property type="match status" value="1"/>
</dbReference>
<accession>A0A8E0RUN3</accession>
<dbReference type="OrthoDB" id="5584001at2759"/>
<dbReference type="GO" id="GO:0005261">
    <property type="term" value="F:monoatomic cation channel activity"/>
    <property type="evidence" value="ECO:0007669"/>
    <property type="project" value="TreeGrafter"/>
</dbReference>
<proteinExistence type="predicted"/>